<dbReference type="PANTHER" id="PTHR33362:SF4">
    <property type="entry name" value="2,3-DIKETO-L-GULONATE TRAP TRANSPORTER LARGE PERMEASE PROTEIN YIAN"/>
    <property type="match status" value="1"/>
</dbReference>
<organism evidence="9 10">
    <name type="scientific">Pseudovibrio exalbescens</name>
    <dbReference type="NCBI Taxonomy" id="197461"/>
    <lineage>
        <taxon>Bacteria</taxon>
        <taxon>Pseudomonadati</taxon>
        <taxon>Pseudomonadota</taxon>
        <taxon>Alphaproteobacteria</taxon>
        <taxon>Hyphomicrobiales</taxon>
        <taxon>Stappiaceae</taxon>
        <taxon>Pseudovibrio</taxon>
    </lineage>
</organism>
<keyword evidence="2" id="KW-1003">Cell membrane</keyword>
<evidence type="ECO:0000259" key="8">
    <source>
        <dbReference type="Pfam" id="PF06808"/>
    </source>
</evidence>
<keyword evidence="10" id="KW-1185">Reference proteome</keyword>
<comment type="caution">
    <text evidence="7">Lacks conserved residue(s) required for the propagation of feature annotation.</text>
</comment>
<dbReference type="Pfam" id="PF06808">
    <property type="entry name" value="DctM"/>
    <property type="match status" value="1"/>
</dbReference>
<dbReference type="STRING" id="197461.A3843_14115"/>
<evidence type="ECO:0000256" key="4">
    <source>
        <dbReference type="ARBA" id="ARBA00022692"/>
    </source>
</evidence>
<dbReference type="GO" id="GO:0022857">
    <property type="term" value="F:transmembrane transporter activity"/>
    <property type="evidence" value="ECO:0007669"/>
    <property type="project" value="UniProtKB-UniRule"/>
</dbReference>
<feature type="transmembrane region" description="Helical" evidence="7">
    <location>
        <begin position="169"/>
        <end position="191"/>
    </location>
</feature>
<dbReference type="PANTHER" id="PTHR33362">
    <property type="entry name" value="SIALIC ACID TRAP TRANSPORTER PERMEASE PROTEIN SIAT-RELATED"/>
    <property type="match status" value="1"/>
</dbReference>
<evidence type="ECO:0000256" key="5">
    <source>
        <dbReference type="ARBA" id="ARBA00022989"/>
    </source>
</evidence>
<name>A0A1U7JFA5_9HYPH</name>
<feature type="transmembrane region" description="Helical" evidence="7">
    <location>
        <begin position="277"/>
        <end position="297"/>
    </location>
</feature>
<gene>
    <name evidence="9" type="ORF">A3843_14115</name>
</gene>
<evidence type="ECO:0000256" key="7">
    <source>
        <dbReference type="RuleBase" id="RU369079"/>
    </source>
</evidence>
<feature type="transmembrane region" description="Helical" evidence="7">
    <location>
        <begin position="52"/>
        <end position="71"/>
    </location>
</feature>
<feature type="transmembrane region" description="Helical" evidence="7">
    <location>
        <begin position="6"/>
        <end position="31"/>
    </location>
</feature>
<dbReference type="PIRSF" id="PIRSF006066">
    <property type="entry name" value="HI0050"/>
    <property type="match status" value="1"/>
</dbReference>
<keyword evidence="3 7" id="KW-0997">Cell inner membrane</keyword>
<comment type="caution">
    <text evidence="9">The sequence shown here is derived from an EMBL/GenBank/DDBJ whole genome shotgun (WGS) entry which is preliminary data.</text>
</comment>
<dbReference type="Proteomes" id="UP000185783">
    <property type="component" value="Unassembled WGS sequence"/>
</dbReference>
<evidence type="ECO:0000256" key="6">
    <source>
        <dbReference type="ARBA" id="ARBA00023136"/>
    </source>
</evidence>
<comment type="subcellular location">
    <subcellularLocation>
        <location evidence="1 7">Cell inner membrane</location>
        <topology evidence="1 7">Multi-pass membrane protein</topology>
    </subcellularLocation>
</comment>
<dbReference type="GO" id="GO:0005886">
    <property type="term" value="C:plasma membrane"/>
    <property type="evidence" value="ECO:0007669"/>
    <property type="project" value="UniProtKB-SubCell"/>
</dbReference>
<keyword evidence="7" id="KW-0813">Transport</keyword>
<evidence type="ECO:0000256" key="1">
    <source>
        <dbReference type="ARBA" id="ARBA00004429"/>
    </source>
</evidence>
<dbReference type="AlphaFoldDB" id="A0A1U7JFA5"/>
<feature type="transmembrane region" description="Helical" evidence="7">
    <location>
        <begin position="303"/>
        <end position="326"/>
    </location>
</feature>
<feature type="transmembrane region" description="Helical" evidence="7">
    <location>
        <begin position="132"/>
        <end position="157"/>
    </location>
</feature>
<reference evidence="9 10" key="1">
    <citation type="submission" date="2016-03" db="EMBL/GenBank/DDBJ databases">
        <title>Genome sequence of Nesiotobacter sp. nov., a moderately halophilic alphaproteobacterium isolated from the Yellow Sea, China.</title>
        <authorList>
            <person name="Zhang G."/>
            <person name="Zhang R."/>
        </authorList>
    </citation>
    <scope>NUCLEOTIDE SEQUENCE [LARGE SCALE GENOMIC DNA]</scope>
    <source>
        <strain evidence="9 10">WB1-6</strain>
    </source>
</reference>
<accession>A0A1U7JFA5</accession>
<feature type="domain" description="TRAP C4-dicarboxylate transport system permease DctM subunit" evidence="8">
    <location>
        <begin position="6"/>
        <end position="414"/>
    </location>
</feature>
<dbReference type="NCBIfam" id="TIGR00786">
    <property type="entry name" value="dctM"/>
    <property type="match status" value="1"/>
</dbReference>
<protein>
    <recommendedName>
        <fullName evidence="7">TRAP transporter large permease protein</fullName>
    </recommendedName>
</protein>
<comment type="subunit">
    <text evidence="7">The complex comprises the extracytoplasmic solute receptor protein and the two transmembrane proteins.</text>
</comment>
<feature type="transmembrane region" description="Helical" evidence="7">
    <location>
        <begin position="358"/>
        <end position="385"/>
    </location>
</feature>
<evidence type="ECO:0000256" key="3">
    <source>
        <dbReference type="ARBA" id="ARBA00022519"/>
    </source>
</evidence>
<keyword evidence="4 7" id="KW-0812">Transmembrane</keyword>
<evidence type="ECO:0000256" key="2">
    <source>
        <dbReference type="ARBA" id="ARBA00022475"/>
    </source>
</evidence>
<evidence type="ECO:0000313" key="10">
    <source>
        <dbReference type="Proteomes" id="UP000185783"/>
    </source>
</evidence>
<feature type="transmembrane region" description="Helical" evidence="7">
    <location>
        <begin position="397"/>
        <end position="420"/>
    </location>
</feature>
<comment type="similarity">
    <text evidence="7">Belongs to the TRAP transporter large permease family.</text>
</comment>
<feature type="transmembrane region" description="Helical" evidence="7">
    <location>
        <begin position="240"/>
        <end position="256"/>
    </location>
</feature>
<evidence type="ECO:0000313" key="9">
    <source>
        <dbReference type="EMBL" id="OKL43385.1"/>
    </source>
</evidence>
<keyword evidence="6 7" id="KW-0472">Membrane</keyword>
<dbReference type="InterPro" id="IPR010656">
    <property type="entry name" value="DctM"/>
</dbReference>
<dbReference type="InterPro" id="IPR004681">
    <property type="entry name" value="TRAP_DctM"/>
</dbReference>
<sequence length="425" mass="45533">MLLIVFVFAALMLAGVPVAFSIGIGSFLFFLTSDFVPVSISVQRIASSSQSFPLLAVPFFVLAGNLMNATGITKRLIGFATVTTGWISGGLAQVTIALSALMGGISGSAVADSAMQSRILGPSMLERGFSKGYTGCSIAFSSLICATIPPSIGLILYGFVGNVSIGRLFLAGIVPGILMAVFLMSTAYIVAKRRGYKPELDERPSRGEVIKELGEAKWALMFPVFLIGGIRFGVFTPSEAGAFAVVYALIIGFWVYKELTWKSVWETLEQSARDIGMIMLIIMFSAMLGYAIVFEQVPQNLSAFVLGISETPTLILFLVLLFLAVCGMFLESTVLVLLLTPIFVPVIIKLGIDPVHFGILMMTTVTMGGMTPPVGVAMFTVCGILKCPTDEYIRESVPFILAILALITFMALTPGVVLFLPNLLF</sequence>
<keyword evidence="5 7" id="KW-1133">Transmembrane helix</keyword>
<dbReference type="EMBL" id="LVVZ01000020">
    <property type="protein sequence ID" value="OKL43385.1"/>
    <property type="molecule type" value="Genomic_DNA"/>
</dbReference>
<proteinExistence type="inferred from homology"/>
<comment type="function">
    <text evidence="7">Part of the tripartite ATP-independent periplasmic (TRAP) transport system.</text>
</comment>
<feature type="transmembrane region" description="Helical" evidence="7">
    <location>
        <begin position="333"/>
        <end position="352"/>
    </location>
</feature>